<organism evidence="2 3">
    <name type="scientific">Aquilegia coerulea</name>
    <name type="common">Rocky mountain columbine</name>
    <dbReference type="NCBI Taxonomy" id="218851"/>
    <lineage>
        <taxon>Eukaryota</taxon>
        <taxon>Viridiplantae</taxon>
        <taxon>Streptophyta</taxon>
        <taxon>Embryophyta</taxon>
        <taxon>Tracheophyta</taxon>
        <taxon>Spermatophyta</taxon>
        <taxon>Magnoliopsida</taxon>
        <taxon>Ranunculales</taxon>
        <taxon>Ranunculaceae</taxon>
        <taxon>Thalictroideae</taxon>
        <taxon>Aquilegia</taxon>
    </lineage>
</organism>
<gene>
    <name evidence="2" type="ORF">AQUCO_02100234v1</name>
</gene>
<name>A0A2G5DFC0_AQUCA</name>
<dbReference type="Proteomes" id="UP000230069">
    <property type="component" value="Unassembled WGS sequence"/>
</dbReference>
<dbReference type="InParanoid" id="A0A2G5DFC0"/>
<protein>
    <submittedName>
        <fullName evidence="2">Uncharacterized protein</fullName>
    </submittedName>
</protein>
<dbReference type="OrthoDB" id="2305498at2759"/>
<dbReference type="EMBL" id="KZ305038">
    <property type="protein sequence ID" value="PIA42215.1"/>
    <property type="molecule type" value="Genomic_DNA"/>
</dbReference>
<keyword evidence="3" id="KW-1185">Reference proteome</keyword>
<proteinExistence type="predicted"/>
<keyword evidence="1" id="KW-0732">Signal</keyword>
<feature type="chain" id="PRO_5013948978" evidence="1">
    <location>
        <begin position="18"/>
        <end position="88"/>
    </location>
</feature>
<reference evidence="2 3" key="1">
    <citation type="submission" date="2017-09" db="EMBL/GenBank/DDBJ databases">
        <title>WGS assembly of Aquilegia coerulea Goldsmith.</title>
        <authorList>
            <person name="Hodges S."/>
            <person name="Kramer E."/>
            <person name="Nordborg M."/>
            <person name="Tomkins J."/>
            <person name="Borevitz J."/>
            <person name="Derieg N."/>
            <person name="Yan J."/>
            <person name="Mihaltcheva S."/>
            <person name="Hayes R.D."/>
            <person name="Rokhsar D."/>
        </authorList>
    </citation>
    <scope>NUCLEOTIDE SEQUENCE [LARGE SCALE GENOMIC DNA]</scope>
    <source>
        <strain evidence="3">cv. Goldsmith</strain>
    </source>
</reference>
<accession>A0A2G5DFC0</accession>
<evidence type="ECO:0000256" key="1">
    <source>
        <dbReference type="SAM" id="SignalP"/>
    </source>
</evidence>
<evidence type="ECO:0000313" key="3">
    <source>
        <dbReference type="Proteomes" id="UP000230069"/>
    </source>
</evidence>
<feature type="signal peptide" evidence="1">
    <location>
        <begin position="1"/>
        <end position="17"/>
    </location>
</feature>
<sequence length="88" mass="10649">MLLHILNLCFLLSVIFDDQWQTSIIFMFSHATSNIKFMFSSHVYLFIHFIEKIMAARLSVSQQMLVRVSQNWMVWKRRQRLVELANWL</sequence>
<dbReference type="AlphaFoldDB" id="A0A2G5DFC0"/>
<evidence type="ECO:0000313" key="2">
    <source>
        <dbReference type="EMBL" id="PIA42215.1"/>
    </source>
</evidence>